<evidence type="ECO:0000313" key="2">
    <source>
        <dbReference type="EMBL" id="RDG37041.1"/>
    </source>
</evidence>
<keyword evidence="1" id="KW-0472">Membrane</keyword>
<dbReference type="Proteomes" id="UP000253741">
    <property type="component" value="Unassembled WGS sequence"/>
</dbReference>
<proteinExistence type="predicted"/>
<keyword evidence="1" id="KW-0812">Transmembrane</keyword>
<reference evidence="2 3" key="1">
    <citation type="submission" date="2018-07" db="EMBL/GenBank/DDBJ databases">
        <title>Streptomyces species from bats.</title>
        <authorList>
            <person name="Dunlap C."/>
        </authorList>
    </citation>
    <scope>NUCLEOTIDE SEQUENCE [LARGE SCALE GENOMIC DNA]</scope>
    <source>
        <strain evidence="2 3">AC230</strain>
    </source>
</reference>
<keyword evidence="3" id="KW-1185">Reference proteome</keyword>
<dbReference type="EMBL" id="QQNA01000122">
    <property type="protein sequence ID" value="RDG37041.1"/>
    <property type="molecule type" value="Genomic_DNA"/>
</dbReference>
<sequence length="252" mass="27324">MGETANVGSKNRRRGRTALLIGTAAVLGLVAGTATGYAIQADRAPAPLPVLGQPGLAYPAKPLPAGRAAKPLSAAEDSRVRTDGDLRKLLLGKPAGAKLIFPDWIQQGWTTIDRRALDFDDEKAAFEDLVGEDFRRAAAISWAEGKAGETHVSLVQYRDQADLRAAEQAETQRYWAVQGENGPDDEGVAIKGSGNGRYYLYDVAQDPGQPPLYGARAIAHRGDILMDIFIYDSEPISEKRVRTLAERQLERL</sequence>
<organism evidence="2 3">
    <name type="scientific">Streptomyces corynorhini</name>
    <dbReference type="NCBI Taxonomy" id="2282652"/>
    <lineage>
        <taxon>Bacteria</taxon>
        <taxon>Bacillati</taxon>
        <taxon>Actinomycetota</taxon>
        <taxon>Actinomycetes</taxon>
        <taxon>Kitasatosporales</taxon>
        <taxon>Streptomycetaceae</taxon>
        <taxon>Streptomyces</taxon>
    </lineage>
</organism>
<dbReference type="OrthoDB" id="3852193at2"/>
<comment type="caution">
    <text evidence="2">The sequence shown here is derived from an EMBL/GenBank/DDBJ whole genome shotgun (WGS) entry which is preliminary data.</text>
</comment>
<keyword evidence="1" id="KW-1133">Transmembrane helix</keyword>
<protein>
    <submittedName>
        <fullName evidence="2">Uncharacterized protein</fullName>
    </submittedName>
</protein>
<gene>
    <name evidence="2" type="ORF">DVH02_16770</name>
</gene>
<accession>A0A370B617</accession>
<feature type="transmembrane region" description="Helical" evidence="1">
    <location>
        <begin position="18"/>
        <end position="39"/>
    </location>
</feature>
<dbReference type="AlphaFoldDB" id="A0A370B617"/>
<evidence type="ECO:0000313" key="3">
    <source>
        <dbReference type="Proteomes" id="UP000253741"/>
    </source>
</evidence>
<evidence type="ECO:0000256" key="1">
    <source>
        <dbReference type="SAM" id="Phobius"/>
    </source>
</evidence>
<name>A0A370B617_9ACTN</name>